<dbReference type="GO" id="GO:0005886">
    <property type="term" value="C:plasma membrane"/>
    <property type="evidence" value="ECO:0007669"/>
    <property type="project" value="UniProtKB-ARBA"/>
</dbReference>
<dbReference type="PRINTS" id="PR00721">
    <property type="entry name" value="STOMATIN"/>
</dbReference>
<feature type="compositionally biased region" description="Basic and acidic residues" evidence="6">
    <location>
        <begin position="235"/>
        <end position="255"/>
    </location>
</feature>
<feature type="region of interest" description="Disordered" evidence="6">
    <location>
        <begin position="1"/>
        <end position="510"/>
    </location>
</feature>
<feature type="compositionally biased region" description="Basic and acidic residues" evidence="6">
    <location>
        <begin position="350"/>
        <end position="361"/>
    </location>
</feature>
<dbReference type="CDD" id="cd08829">
    <property type="entry name" value="SPFH_paraslipin"/>
    <property type="match status" value="1"/>
</dbReference>
<dbReference type="Gene3D" id="3.30.479.30">
    <property type="entry name" value="Band 7 domain"/>
    <property type="match status" value="1"/>
</dbReference>
<keyword evidence="9" id="KW-1185">Reference proteome</keyword>
<comment type="subcellular location">
    <subcellularLocation>
        <location evidence="1">Mitochondrion</location>
    </subcellularLocation>
</comment>
<feature type="compositionally biased region" description="Basic and acidic residues" evidence="6">
    <location>
        <begin position="1102"/>
        <end position="1125"/>
    </location>
</feature>
<dbReference type="Pfam" id="PF01145">
    <property type="entry name" value="Band_7"/>
    <property type="match status" value="1"/>
</dbReference>
<sequence>MAATFSYAQAAKGVAPAQPSEKTAEPNQASKPEEQPETTTPEAENTETVKTEESQEAEKASVNSDKDVESTAVESPKADVSGTSSPSSNTPNGTSESTWDKQSQASGTDKQINGTENAKEKSAEKEKSEPPKELKAAPLPAVNIWQQRKEAQEAKAKAVASKPAGSAAKTGTSKTASAASSVSGDAQQDQPKAGSKKKGDVEGAKDRRSKGRDDTASLPPVGDAALWPTPQSAQGEEKKKSEKSPVIRPSGKEKWTPVPYVPTAVFTTPLPSAARRGGRAPRAGRDSARNGTHGSAAAADKATAGQVAQGSATKQAAPGERGRNEPNSARANSLPAPSRRSNSADAGMGDTRKNQATDRNRGPKGSDNANIPPAGKHGHGGDNFRHHREGKGFSRNHDATHKGGDHNSRNPHVPVDSQANPRSGSSHERRFENGPKSAEFKDIPRESRADRGRGSHRGRGGFGGSQNSHYPNNHMSHNGFVHPKSFGFGERRSQQHSSGGHRMSLRSPSLPNSGSMYGVYPFPTDINTMYGYQPVHPGPMTAVPYQQYMEPFSLMRLVPSKTHGLSGYVPLAFIAGFKRIKTLTEDFELLRHVSRQLRNVDYLQNEDGIDRLRPREKWDQWVLPIDQREPAAQHEGPGKPDETAAAQNHVDGAVNGSIPIVNGIGEAPVSKTSLSSAAPEFSPSKAVEAQNDAATGPFQIFLPITMDVASRQSSRLLRSSPNAITSRLLQNPRLPTSALTATNNLNSVRRRNVSSSPRSLAPESLLNFGAGSQPGGPPTYFSNRSALPMNTVIRFVPQQTAWIVERMGKFHRILEPGLAILIPFLDRIAYVKSLKESAIEIPSQNAITADNVTLELDGVLYTRVFDAYKASYGVEDAEYAISQLAQTTMRSEIGQLTLDHVLKERATLNTNITQAINEAAQDWGVVCLRYEIRDIHAPEGVVAAMHRQVTAERSKRAEILDSEGQRQSAINIAEGRKQSVILASEAMRQEQINRAAGEAEAILLKAQATARGIDAVAKSIAADKENANGALSLRVAEKYVDAFSNLAKEGTSVVVPGNVGDMSGMVASAMAIYKNVNQGQAHNAAAKTLGVEPIQDQASHNTSDKASEVDHEVKAEVEETSHENVADEVLDGFNQASQQKR</sequence>
<dbReference type="InterPro" id="IPR032435">
    <property type="entry name" value="STML2-like_C"/>
</dbReference>
<dbReference type="GO" id="GO:0098552">
    <property type="term" value="C:side of membrane"/>
    <property type="evidence" value="ECO:0007669"/>
    <property type="project" value="UniProtKB-ARBA"/>
</dbReference>
<evidence type="ECO:0000313" key="8">
    <source>
        <dbReference type="EMBL" id="PIG85494.1"/>
    </source>
</evidence>
<reference evidence="8 9" key="1">
    <citation type="submission" date="2017-05" db="EMBL/GenBank/DDBJ databases">
        <title>Genome sequence for an aflatoxigenic pathogen of Argentinian peanut, Aspergillus arachidicola.</title>
        <authorList>
            <person name="Moore G."/>
            <person name="Beltz S.B."/>
            <person name="Mack B.M."/>
        </authorList>
    </citation>
    <scope>NUCLEOTIDE SEQUENCE [LARGE SCALE GENOMIC DNA]</scope>
    <source>
        <strain evidence="8 9">CBS 117610</strain>
    </source>
</reference>
<feature type="compositionally biased region" description="Basic and acidic residues" evidence="6">
    <location>
        <begin position="425"/>
        <end position="453"/>
    </location>
</feature>
<dbReference type="STRING" id="656916.A0A2G7FY36"/>
<evidence type="ECO:0000256" key="6">
    <source>
        <dbReference type="SAM" id="MobiDB-lite"/>
    </source>
</evidence>
<dbReference type="InterPro" id="IPR036013">
    <property type="entry name" value="Band_7/SPFH_dom_sf"/>
</dbReference>
<keyword evidence="4" id="KW-0496">Mitochondrion</keyword>
<evidence type="ECO:0000256" key="3">
    <source>
        <dbReference type="ARBA" id="ARBA00022884"/>
    </source>
</evidence>
<dbReference type="GO" id="GO:0007005">
    <property type="term" value="P:mitochondrion organization"/>
    <property type="evidence" value="ECO:0007669"/>
    <property type="project" value="TreeGrafter"/>
</dbReference>
<feature type="compositionally biased region" description="Basic and acidic residues" evidence="6">
    <location>
        <begin position="47"/>
        <end position="69"/>
    </location>
</feature>
<dbReference type="FunFam" id="3.30.479.30:FF:000004">
    <property type="entry name" value="Putative membrane protease family, stomatin"/>
    <property type="match status" value="1"/>
</dbReference>
<dbReference type="SUPFAM" id="SSF117892">
    <property type="entry name" value="Band 7/SPFH domain"/>
    <property type="match status" value="1"/>
</dbReference>
<accession>A0A2G7FY36</accession>
<dbReference type="InterPro" id="IPR006630">
    <property type="entry name" value="La_HTH"/>
</dbReference>
<dbReference type="InterPro" id="IPR001972">
    <property type="entry name" value="Stomatin_HflK_fam"/>
</dbReference>
<feature type="compositionally biased region" description="Low complexity" evidence="6">
    <location>
        <begin position="37"/>
        <end position="46"/>
    </location>
</feature>
<evidence type="ECO:0000256" key="1">
    <source>
        <dbReference type="ARBA" id="ARBA00004173"/>
    </source>
</evidence>
<feature type="region of interest" description="Disordered" evidence="6">
    <location>
        <begin position="1095"/>
        <end position="1141"/>
    </location>
</feature>
<dbReference type="InterPro" id="IPR050710">
    <property type="entry name" value="Band7/mec-2_domain"/>
</dbReference>
<proteinExistence type="inferred from homology"/>
<dbReference type="PANTHER" id="PTHR43327:SF10">
    <property type="entry name" value="STOMATIN-LIKE PROTEIN 2, MITOCHONDRIAL"/>
    <property type="match status" value="1"/>
</dbReference>
<dbReference type="PANTHER" id="PTHR43327">
    <property type="entry name" value="STOMATIN-LIKE PROTEIN 2, MITOCHONDRIAL"/>
    <property type="match status" value="1"/>
</dbReference>
<dbReference type="SMART" id="SM00244">
    <property type="entry name" value="PHB"/>
    <property type="match status" value="1"/>
</dbReference>
<dbReference type="Gene3D" id="1.10.10.10">
    <property type="entry name" value="Winged helix-like DNA-binding domain superfamily/Winged helix DNA-binding domain"/>
    <property type="match status" value="1"/>
</dbReference>
<dbReference type="InterPro" id="IPR036390">
    <property type="entry name" value="WH_DNA-bd_sf"/>
</dbReference>
<dbReference type="InterPro" id="IPR001107">
    <property type="entry name" value="Band_7"/>
</dbReference>
<feature type="compositionally biased region" description="Low complexity" evidence="6">
    <location>
        <begin position="157"/>
        <end position="184"/>
    </location>
</feature>
<feature type="compositionally biased region" description="Polar residues" evidence="6">
    <location>
        <begin position="100"/>
        <end position="115"/>
    </location>
</feature>
<feature type="compositionally biased region" description="Basic and acidic residues" evidence="6">
    <location>
        <begin position="147"/>
        <end position="156"/>
    </location>
</feature>
<feature type="domain" description="HTH La-type RNA-binding" evidence="7">
    <location>
        <begin position="529"/>
        <end position="624"/>
    </location>
</feature>
<evidence type="ECO:0000256" key="4">
    <source>
        <dbReference type="ARBA" id="ARBA00023128"/>
    </source>
</evidence>
<evidence type="ECO:0000256" key="5">
    <source>
        <dbReference type="PROSITE-ProRule" id="PRU00332"/>
    </source>
</evidence>
<feature type="compositionally biased region" description="Basic and acidic residues" evidence="6">
    <location>
        <begin position="197"/>
        <end position="215"/>
    </location>
</feature>
<feature type="compositionally biased region" description="Polar residues" evidence="6">
    <location>
        <begin position="466"/>
        <end position="476"/>
    </location>
</feature>
<dbReference type="PROSITE" id="PS50961">
    <property type="entry name" value="HTH_LA"/>
    <property type="match status" value="1"/>
</dbReference>
<dbReference type="EMBL" id="NEXV01000323">
    <property type="protein sequence ID" value="PIG85494.1"/>
    <property type="molecule type" value="Genomic_DNA"/>
</dbReference>
<feature type="compositionally biased region" description="Basic and acidic residues" evidence="6">
    <location>
        <begin position="117"/>
        <end position="135"/>
    </location>
</feature>
<organism evidence="8 9">
    <name type="scientific">Aspergillus arachidicola</name>
    <dbReference type="NCBI Taxonomy" id="656916"/>
    <lineage>
        <taxon>Eukaryota</taxon>
        <taxon>Fungi</taxon>
        <taxon>Dikarya</taxon>
        <taxon>Ascomycota</taxon>
        <taxon>Pezizomycotina</taxon>
        <taxon>Eurotiomycetes</taxon>
        <taxon>Eurotiomycetidae</taxon>
        <taxon>Eurotiales</taxon>
        <taxon>Aspergillaceae</taxon>
        <taxon>Aspergillus</taxon>
        <taxon>Aspergillus subgen. Circumdati</taxon>
    </lineage>
</organism>
<evidence type="ECO:0000256" key="2">
    <source>
        <dbReference type="ARBA" id="ARBA00008164"/>
    </source>
</evidence>
<keyword evidence="3 5" id="KW-0694">RNA-binding</keyword>
<dbReference type="GO" id="GO:0003723">
    <property type="term" value="F:RNA binding"/>
    <property type="evidence" value="ECO:0007669"/>
    <property type="project" value="UniProtKB-UniRule"/>
</dbReference>
<name>A0A2G7FY36_9EURO</name>
<dbReference type="AlphaFoldDB" id="A0A2G7FY36"/>
<evidence type="ECO:0000259" key="7">
    <source>
        <dbReference type="PROSITE" id="PS50961"/>
    </source>
</evidence>
<dbReference type="InterPro" id="IPR036388">
    <property type="entry name" value="WH-like_DNA-bd_sf"/>
</dbReference>
<feature type="compositionally biased region" description="Low complexity" evidence="6">
    <location>
        <begin position="296"/>
        <end position="308"/>
    </location>
</feature>
<dbReference type="GO" id="GO:0005739">
    <property type="term" value="C:mitochondrion"/>
    <property type="evidence" value="ECO:0007669"/>
    <property type="project" value="UniProtKB-SubCell"/>
</dbReference>
<protein>
    <submittedName>
        <fullName evidence="8">RNA-binding La domain protein</fullName>
    </submittedName>
</protein>
<evidence type="ECO:0000313" key="9">
    <source>
        <dbReference type="Proteomes" id="UP000231358"/>
    </source>
</evidence>
<comment type="caution">
    <text evidence="8">The sequence shown here is derived from an EMBL/GenBank/DDBJ whole genome shotgun (WGS) entry which is preliminary data.</text>
</comment>
<dbReference type="Proteomes" id="UP000231358">
    <property type="component" value="Unassembled WGS sequence"/>
</dbReference>
<feature type="compositionally biased region" description="Basic and acidic residues" evidence="6">
    <location>
        <begin position="379"/>
        <end position="408"/>
    </location>
</feature>
<feature type="compositionally biased region" description="Low complexity" evidence="6">
    <location>
        <begin position="81"/>
        <end position="97"/>
    </location>
</feature>
<comment type="similarity">
    <text evidence="2">Belongs to the band 7/mec-2 family.</text>
</comment>
<dbReference type="SUPFAM" id="SSF46785">
    <property type="entry name" value="Winged helix' DNA-binding domain"/>
    <property type="match status" value="1"/>
</dbReference>
<gene>
    <name evidence="8" type="ORF">AARAC_010112</name>
</gene>
<dbReference type="Pfam" id="PF16200">
    <property type="entry name" value="Band_7_C"/>
    <property type="match status" value="1"/>
</dbReference>